<dbReference type="AlphaFoldDB" id="A0A8H6Z7T3"/>
<accession>A0A8H6Z7T3</accession>
<feature type="region of interest" description="Disordered" evidence="1">
    <location>
        <begin position="252"/>
        <end position="321"/>
    </location>
</feature>
<dbReference type="OrthoDB" id="3064808at2759"/>
<evidence type="ECO:0000256" key="1">
    <source>
        <dbReference type="SAM" id="MobiDB-lite"/>
    </source>
</evidence>
<feature type="region of interest" description="Disordered" evidence="1">
    <location>
        <begin position="1"/>
        <end position="74"/>
    </location>
</feature>
<comment type="caution">
    <text evidence="2">The sequence shown here is derived from an EMBL/GenBank/DDBJ whole genome shotgun (WGS) entry which is preliminary data.</text>
</comment>
<proteinExistence type="predicted"/>
<gene>
    <name evidence="2" type="ORF">MVEN_00121200</name>
</gene>
<evidence type="ECO:0000313" key="2">
    <source>
        <dbReference type="EMBL" id="KAF7372584.1"/>
    </source>
</evidence>
<keyword evidence="3" id="KW-1185">Reference proteome</keyword>
<feature type="compositionally biased region" description="Low complexity" evidence="1">
    <location>
        <begin position="294"/>
        <end position="311"/>
    </location>
</feature>
<feature type="compositionally biased region" description="Low complexity" evidence="1">
    <location>
        <begin position="15"/>
        <end position="37"/>
    </location>
</feature>
<organism evidence="2 3">
    <name type="scientific">Mycena venus</name>
    <dbReference type="NCBI Taxonomy" id="2733690"/>
    <lineage>
        <taxon>Eukaryota</taxon>
        <taxon>Fungi</taxon>
        <taxon>Dikarya</taxon>
        <taxon>Basidiomycota</taxon>
        <taxon>Agaricomycotina</taxon>
        <taxon>Agaricomycetes</taxon>
        <taxon>Agaricomycetidae</taxon>
        <taxon>Agaricales</taxon>
        <taxon>Marasmiineae</taxon>
        <taxon>Mycenaceae</taxon>
        <taxon>Mycena</taxon>
    </lineage>
</organism>
<feature type="compositionally biased region" description="Polar residues" evidence="1">
    <location>
        <begin position="40"/>
        <end position="49"/>
    </location>
</feature>
<feature type="compositionally biased region" description="Pro residues" evidence="1">
    <location>
        <begin position="255"/>
        <end position="278"/>
    </location>
</feature>
<sequence>MLGNTFGGSSRRHSYGPGSSSPLSSLSGTSGLFPLGSHARSWSSSSLGTARSPFASPSVDAQSFGGDDMSSSSSPLAVCFPDLPNTSGGYFGNVSNSESGVSMEALSRHETLSYDVHFMKEDINSTKHDAAKRRRVLEAELLRLEPAVAVSSSPSETGPSKNFAAQNRYRPPMTRSAFQWSVHRADPSLFRVSTLPDDITLQEPAVQPTQTPSAQPGAALPAILPVQTPLAPTPALPARELEEQEDDLFASVVVRPPPPPPPSPPPPPPSPPSPPPLPAEELSTAPPSPPLPPAGGSDAAPPPASLSSAVSKGKACRPTPTHFTPRNLCMAVYADDVGGSSADFAAYWSSQVADSSLSIKAYETYSKELKNTVPKPKCIPPTQVIRQRIVEILADTAA</sequence>
<dbReference type="Proteomes" id="UP000620124">
    <property type="component" value="Unassembled WGS sequence"/>
</dbReference>
<protein>
    <submittedName>
        <fullName evidence="2">Uncharacterized protein</fullName>
    </submittedName>
</protein>
<evidence type="ECO:0000313" key="3">
    <source>
        <dbReference type="Proteomes" id="UP000620124"/>
    </source>
</evidence>
<reference evidence="2" key="1">
    <citation type="submission" date="2020-05" db="EMBL/GenBank/DDBJ databases">
        <title>Mycena genomes resolve the evolution of fungal bioluminescence.</title>
        <authorList>
            <person name="Tsai I.J."/>
        </authorList>
    </citation>
    <scope>NUCLEOTIDE SEQUENCE</scope>
    <source>
        <strain evidence="2">CCC161011</strain>
    </source>
</reference>
<dbReference type="EMBL" id="JACAZI010000001">
    <property type="protein sequence ID" value="KAF7372584.1"/>
    <property type="molecule type" value="Genomic_DNA"/>
</dbReference>
<name>A0A8H6Z7T3_9AGAR</name>